<dbReference type="Proteomes" id="UP000003240">
    <property type="component" value="Unassembled WGS sequence"/>
</dbReference>
<protein>
    <submittedName>
        <fullName evidence="1">Uncharacterized protein</fullName>
    </submittedName>
</protein>
<gene>
    <name evidence="1" type="ORF">ALO_06190</name>
</gene>
<sequence length="86" mass="9540">MQRPSLFNTKIVVPCTGTWIETSGREPITDAIAVVPCTGTWIETANEKVAAETVRVVPCTGTWIETKGNPEYEYRQKGRALYGHVD</sequence>
<proteinExistence type="predicted"/>
<organism evidence="1 2">
    <name type="scientific">Acetonema longum DSM 6540</name>
    <dbReference type="NCBI Taxonomy" id="1009370"/>
    <lineage>
        <taxon>Bacteria</taxon>
        <taxon>Bacillati</taxon>
        <taxon>Bacillota</taxon>
        <taxon>Negativicutes</taxon>
        <taxon>Acetonemataceae</taxon>
        <taxon>Acetonema</taxon>
    </lineage>
</organism>
<name>F7NGQ0_9FIRM</name>
<accession>F7NGQ0</accession>
<comment type="caution">
    <text evidence="1">The sequence shown here is derived from an EMBL/GenBank/DDBJ whole genome shotgun (WGS) entry which is preliminary data.</text>
</comment>
<dbReference type="AlphaFoldDB" id="F7NGQ0"/>
<dbReference type="EMBL" id="AFGF01000049">
    <property type="protein sequence ID" value="EGO64854.1"/>
    <property type="molecule type" value="Genomic_DNA"/>
</dbReference>
<reference evidence="1 2" key="1">
    <citation type="journal article" date="2011" name="EMBO J.">
        <title>Structural diversity of bacterial flagellar motors.</title>
        <authorList>
            <person name="Chen S."/>
            <person name="Beeby M."/>
            <person name="Murphy G.E."/>
            <person name="Leadbetter J.R."/>
            <person name="Hendrixson D.R."/>
            <person name="Briegel A."/>
            <person name="Li Z."/>
            <person name="Shi J."/>
            <person name="Tocheva E.I."/>
            <person name="Muller A."/>
            <person name="Dobro M.J."/>
            <person name="Jensen G.J."/>
        </authorList>
    </citation>
    <scope>NUCLEOTIDE SEQUENCE [LARGE SCALE GENOMIC DNA]</scope>
    <source>
        <strain evidence="1 2">DSM 6540</strain>
    </source>
</reference>
<keyword evidence="2" id="KW-1185">Reference proteome</keyword>
<evidence type="ECO:0000313" key="1">
    <source>
        <dbReference type="EMBL" id="EGO64854.1"/>
    </source>
</evidence>
<evidence type="ECO:0000313" key="2">
    <source>
        <dbReference type="Proteomes" id="UP000003240"/>
    </source>
</evidence>